<name>A0AAN5Q1Q0_LEGPN</name>
<evidence type="ECO:0008006" key="3">
    <source>
        <dbReference type="Google" id="ProtNLM"/>
    </source>
</evidence>
<evidence type="ECO:0000313" key="1">
    <source>
        <dbReference type="EMBL" id="HAU2395239.1"/>
    </source>
</evidence>
<organism evidence="1 2">
    <name type="scientific">Legionella pneumophila</name>
    <dbReference type="NCBI Taxonomy" id="446"/>
    <lineage>
        <taxon>Bacteria</taxon>
        <taxon>Pseudomonadati</taxon>
        <taxon>Pseudomonadota</taxon>
        <taxon>Gammaproteobacteria</taxon>
        <taxon>Legionellales</taxon>
        <taxon>Legionellaceae</taxon>
        <taxon>Legionella</taxon>
    </lineage>
</organism>
<comment type="caution">
    <text evidence="1">The sequence shown here is derived from an EMBL/GenBank/DDBJ whole genome shotgun (WGS) entry which is preliminary data.</text>
</comment>
<evidence type="ECO:0000313" key="2">
    <source>
        <dbReference type="Proteomes" id="UP000863577"/>
    </source>
</evidence>
<reference evidence="1" key="1">
    <citation type="journal article" date="2018" name="Genome Biol.">
        <title>SKESA: strategic k-mer extension for scrupulous assemblies.</title>
        <authorList>
            <person name="Souvorov A."/>
            <person name="Agarwala R."/>
            <person name="Lipman D.J."/>
        </authorList>
    </citation>
    <scope>NUCLEOTIDE SEQUENCE</scope>
    <source>
        <strain evidence="1">CL18-200174</strain>
    </source>
</reference>
<sequence>MYFVDATAIDVCSLKRASSNRIFEGVTKRENRQWVVFLASSCIW</sequence>
<gene>
    <name evidence="1" type="ORF">JBK99_02695</name>
</gene>
<dbReference type="Proteomes" id="UP000863577">
    <property type="component" value="Unassembled WGS sequence"/>
</dbReference>
<protein>
    <recommendedName>
        <fullName evidence="3">Transposase</fullName>
    </recommendedName>
</protein>
<dbReference type="EMBL" id="DACWOD010000002">
    <property type="protein sequence ID" value="HAU2395239.1"/>
    <property type="molecule type" value="Genomic_DNA"/>
</dbReference>
<reference evidence="1" key="2">
    <citation type="submission" date="2019-09" db="EMBL/GenBank/DDBJ databases">
        <authorList>
            <consortium name="NCBI Pathogen Detection Project"/>
        </authorList>
    </citation>
    <scope>NUCLEOTIDE SEQUENCE</scope>
    <source>
        <strain evidence="1">CL18-200174</strain>
    </source>
</reference>
<dbReference type="AlphaFoldDB" id="A0AAN5Q1Q0"/>
<proteinExistence type="predicted"/>
<accession>A0AAN5Q1Q0</accession>